<feature type="domain" description="Response regulatory" evidence="5">
    <location>
        <begin position="136"/>
        <end position="257"/>
    </location>
</feature>
<dbReference type="PANTHER" id="PTHR44591">
    <property type="entry name" value="STRESS RESPONSE REGULATOR PROTEIN 1"/>
    <property type="match status" value="1"/>
</dbReference>
<evidence type="ECO:0000256" key="3">
    <source>
        <dbReference type="ARBA" id="ARBA00024867"/>
    </source>
</evidence>
<organism evidence="6 7">
    <name type="scientific">Clostridium paraputrificum</name>
    <dbReference type="NCBI Taxonomy" id="29363"/>
    <lineage>
        <taxon>Bacteria</taxon>
        <taxon>Bacillati</taxon>
        <taxon>Bacillota</taxon>
        <taxon>Clostridia</taxon>
        <taxon>Eubacteriales</taxon>
        <taxon>Clostridiaceae</taxon>
        <taxon>Clostridium</taxon>
    </lineage>
</organism>
<evidence type="ECO:0000313" key="6">
    <source>
        <dbReference type="EMBL" id="OBY10893.1"/>
    </source>
</evidence>
<evidence type="ECO:0000256" key="4">
    <source>
        <dbReference type="PROSITE-ProRule" id="PRU00169"/>
    </source>
</evidence>
<dbReference type="SUPFAM" id="SSF52172">
    <property type="entry name" value="CheY-like"/>
    <property type="match status" value="1"/>
</dbReference>
<dbReference type="GO" id="GO:0000160">
    <property type="term" value="P:phosphorelay signal transduction system"/>
    <property type="evidence" value="ECO:0007669"/>
    <property type="project" value="InterPro"/>
</dbReference>
<evidence type="ECO:0000256" key="2">
    <source>
        <dbReference type="ARBA" id="ARBA00022553"/>
    </source>
</evidence>
<gene>
    <name evidence="6" type="ORF">CP373A1_10375</name>
</gene>
<evidence type="ECO:0000313" key="7">
    <source>
        <dbReference type="Proteomes" id="UP000092714"/>
    </source>
</evidence>
<comment type="function">
    <text evidence="3">May play the central regulatory role in sporulation. It may be an element of the effector pathway responsible for the activation of sporulation genes in response to nutritional stress. Spo0A may act in concert with spo0H (a sigma factor) to control the expression of some genes that are critical to the sporulation process.</text>
</comment>
<dbReference type="Proteomes" id="UP000092714">
    <property type="component" value="Unassembled WGS sequence"/>
</dbReference>
<accession>A0A1B8RPZ9</accession>
<feature type="modified residue" description="4-aspartylphosphate" evidence="4">
    <location>
        <position position="190"/>
    </location>
</feature>
<dbReference type="PROSITE" id="PS50110">
    <property type="entry name" value="RESPONSE_REGULATORY"/>
    <property type="match status" value="1"/>
</dbReference>
<proteinExistence type="predicted"/>
<dbReference type="CDD" id="cd00156">
    <property type="entry name" value="REC"/>
    <property type="match status" value="1"/>
</dbReference>
<protein>
    <recommendedName>
        <fullName evidence="1">Stage 0 sporulation protein A homolog</fullName>
    </recommendedName>
</protein>
<dbReference type="OrthoDB" id="9804747at2"/>
<evidence type="ECO:0000259" key="5">
    <source>
        <dbReference type="PROSITE" id="PS50110"/>
    </source>
</evidence>
<reference evidence="6 7" key="1">
    <citation type="submission" date="2016-06" db="EMBL/GenBank/DDBJ databases">
        <authorList>
            <person name="Kjaerup R.B."/>
            <person name="Dalgaard T.S."/>
            <person name="Juul-Madsen H.R."/>
        </authorList>
    </citation>
    <scope>NUCLEOTIDE SEQUENCE [LARGE SCALE GENOMIC DNA]</scope>
    <source>
        <strain evidence="6 7">373-A1</strain>
    </source>
</reference>
<dbReference type="eggNOG" id="COG3437">
    <property type="taxonomic scope" value="Bacteria"/>
</dbReference>
<dbReference type="Gene3D" id="3.40.50.2300">
    <property type="match status" value="1"/>
</dbReference>
<comment type="caution">
    <text evidence="6">The sequence shown here is derived from an EMBL/GenBank/DDBJ whole genome shotgun (WGS) entry which is preliminary data.</text>
</comment>
<dbReference type="RefSeq" id="WP_065254564.1">
    <property type="nucleotide sequence ID" value="NZ_JAQLCW010000003.1"/>
</dbReference>
<dbReference type="InterPro" id="IPR050595">
    <property type="entry name" value="Bact_response_regulator"/>
</dbReference>
<dbReference type="InterPro" id="IPR011006">
    <property type="entry name" value="CheY-like_superfamily"/>
</dbReference>
<dbReference type="SMART" id="SM00448">
    <property type="entry name" value="REC"/>
    <property type="match status" value="1"/>
</dbReference>
<dbReference type="AlphaFoldDB" id="A0A1B8RPZ9"/>
<keyword evidence="7" id="KW-1185">Reference proteome</keyword>
<name>A0A1B8RPZ9_9CLOT</name>
<dbReference type="InterPro" id="IPR001789">
    <property type="entry name" value="Sig_transdc_resp-reg_receiver"/>
</dbReference>
<sequence>MKNVLFLLNNLHGYVHIIRELMDSNINVNIISAYNIQIISALPKDFYEIIIVEDINENNFSLNCAKLLKRTCKESDIILISDNKEAYLDTEILKIISKKFFLERYRKVLESCKVKLVDNINNSKIEINKSIEENKNIIIVDDDSISLAILDNILTIEGYNVEHFDSANDAIRYISFIENSKKKVDLFILDLIMPNIDGFKLLKKIREYNNFRNIPILIVSSISDKRVVAQAAKYGVSGYILKPFNRIDVKRKVKSVIYQ</sequence>
<evidence type="ECO:0000256" key="1">
    <source>
        <dbReference type="ARBA" id="ARBA00018672"/>
    </source>
</evidence>
<dbReference type="Pfam" id="PF00072">
    <property type="entry name" value="Response_reg"/>
    <property type="match status" value="1"/>
</dbReference>
<keyword evidence="2 4" id="KW-0597">Phosphoprotein</keyword>
<dbReference type="PANTHER" id="PTHR44591:SF3">
    <property type="entry name" value="RESPONSE REGULATORY DOMAIN-CONTAINING PROTEIN"/>
    <property type="match status" value="1"/>
</dbReference>
<dbReference type="EMBL" id="MAPZ01000019">
    <property type="protein sequence ID" value="OBY10893.1"/>
    <property type="molecule type" value="Genomic_DNA"/>
</dbReference>